<sequence>MLRELKGPVVLITVFGLSVAGCGSAGRQSPAGQSPASAATTATGTPGASPSSSPSEDEKYVTGAFDYLYPDSPATGKDPVTVPLVGEPWRLAHLADYGVFDSLSRVVAPAEDDAWAFGQTETWKGAPFALRWDGWQWVRSALPDGLKGSVVDAGSAAPDDVWMLAGTERSSSAFHWDGVRWTLSEEFPLAMRQIEVLDRTHVWALPAEDANVTWFFDGDGWRRTPLPGGVLGLAIGATAPGTLWAVGLSGEGPRQTTGVFRSDGTRWTRVSLDGIFPPDDESHYLRLENLVTGGEDDVWIFGSRAERPGESGEGESRSLPVAAHWDGRSWRAVTVPPRWSLREAVSDGRGGAQVIVRPADGDPDAVTPTTAILSLAADGSSSVSTPAVFGGRVSLNALARTPEKIWGVGAAHPSAVTASASTSAVHVHTITP</sequence>
<evidence type="ECO:0000313" key="2">
    <source>
        <dbReference type="EMBL" id="MDP9848740.1"/>
    </source>
</evidence>
<dbReference type="PROSITE" id="PS51257">
    <property type="entry name" value="PROKAR_LIPOPROTEIN"/>
    <property type="match status" value="1"/>
</dbReference>
<evidence type="ECO:0000313" key="3">
    <source>
        <dbReference type="Proteomes" id="UP001225356"/>
    </source>
</evidence>
<organism evidence="2 3">
    <name type="scientific">Streptosporangium lutulentum</name>
    <dbReference type="NCBI Taxonomy" id="1461250"/>
    <lineage>
        <taxon>Bacteria</taxon>
        <taxon>Bacillati</taxon>
        <taxon>Actinomycetota</taxon>
        <taxon>Actinomycetes</taxon>
        <taxon>Streptosporangiales</taxon>
        <taxon>Streptosporangiaceae</taxon>
        <taxon>Streptosporangium</taxon>
    </lineage>
</organism>
<feature type="compositionally biased region" description="Low complexity" evidence="1">
    <location>
        <begin position="28"/>
        <end position="54"/>
    </location>
</feature>
<proteinExistence type="predicted"/>
<accession>A0ABT9QPQ3</accession>
<feature type="region of interest" description="Disordered" evidence="1">
    <location>
        <begin position="26"/>
        <end position="58"/>
    </location>
</feature>
<protein>
    <submittedName>
        <fullName evidence="2">Uncharacterized protein</fullName>
    </submittedName>
</protein>
<reference evidence="2 3" key="1">
    <citation type="submission" date="2023-07" db="EMBL/GenBank/DDBJ databases">
        <title>Sequencing the genomes of 1000 actinobacteria strains.</title>
        <authorList>
            <person name="Klenk H.-P."/>
        </authorList>
    </citation>
    <scope>NUCLEOTIDE SEQUENCE [LARGE SCALE GENOMIC DNA]</scope>
    <source>
        <strain evidence="2 3">DSM 46740</strain>
    </source>
</reference>
<gene>
    <name evidence="2" type="ORF">J2853_007951</name>
</gene>
<dbReference type="RefSeq" id="WP_307566232.1">
    <property type="nucleotide sequence ID" value="NZ_JAUSQU010000001.1"/>
</dbReference>
<evidence type="ECO:0000256" key="1">
    <source>
        <dbReference type="SAM" id="MobiDB-lite"/>
    </source>
</evidence>
<dbReference type="Proteomes" id="UP001225356">
    <property type="component" value="Unassembled WGS sequence"/>
</dbReference>
<name>A0ABT9QPQ3_9ACTN</name>
<keyword evidence="3" id="KW-1185">Reference proteome</keyword>
<comment type="caution">
    <text evidence="2">The sequence shown here is derived from an EMBL/GenBank/DDBJ whole genome shotgun (WGS) entry which is preliminary data.</text>
</comment>
<dbReference type="EMBL" id="JAUSQU010000001">
    <property type="protein sequence ID" value="MDP9848740.1"/>
    <property type="molecule type" value="Genomic_DNA"/>
</dbReference>